<dbReference type="GO" id="GO:0000981">
    <property type="term" value="F:DNA-binding transcription factor activity, RNA polymerase II-specific"/>
    <property type="evidence" value="ECO:0007669"/>
    <property type="project" value="TreeGrafter"/>
</dbReference>
<dbReference type="EMBL" id="KQ992380">
    <property type="protein sequence ID" value="KZV50554.1"/>
    <property type="molecule type" value="Genomic_DNA"/>
</dbReference>
<evidence type="ECO:0000259" key="7">
    <source>
        <dbReference type="PROSITE" id="PS50888"/>
    </source>
</evidence>
<dbReference type="Proteomes" id="UP000250235">
    <property type="component" value="Unassembled WGS sequence"/>
</dbReference>
<feature type="region of interest" description="Disordered" evidence="6">
    <location>
        <begin position="254"/>
        <end position="289"/>
    </location>
</feature>
<keyword evidence="3" id="KW-0238">DNA-binding</keyword>
<keyword evidence="5" id="KW-0539">Nucleus</keyword>
<evidence type="ECO:0000256" key="5">
    <source>
        <dbReference type="ARBA" id="ARBA00023242"/>
    </source>
</evidence>
<feature type="domain" description="BHLH" evidence="7">
    <location>
        <begin position="283"/>
        <end position="332"/>
    </location>
</feature>
<evidence type="ECO:0000256" key="4">
    <source>
        <dbReference type="ARBA" id="ARBA00023163"/>
    </source>
</evidence>
<dbReference type="SUPFAM" id="SSF47459">
    <property type="entry name" value="HLH, helix-loop-helix DNA-binding domain"/>
    <property type="match status" value="1"/>
</dbReference>
<reference evidence="8 9" key="1">
    <citation type="journal article" date="2015" name="Proc. Natl. Acad. Sci. U.S.A.">
        <title>The resurrection genome of Boea hygrometrica: A blueprint for survival of dehydration.</title>
        <authorList>
            <person name="Xiao L."/>
            <person name="Yang G."/>
            <person name="Zhang L."/>
            <person name="Yang X."/>
            <person name="Zhao S."/>
            <person name="Ji Z."/>
            <person name="Zhou Q."/>
            <person name="Hu M."/>
            <person name="Wang Y."/>
            <person name="Chen M."/>
            <person name="Xu Y."/>
            <person name="Jin H."/>
            <person name="Xiao X."/>
            <person name="Hu G."/>
            <person name="Bao F."/>
            <person name="Hu Y."/>
            <person name="Wan P."/>
            <person name="Li L."/>
            <person name="Deng X."/>
            <person name="Kuang T."/>
            <person name="Xiang C."/>
            <person name="Zhu J.K."/>
            <person name="Oliver M.J."/>
            <person name="He Y."/>
        </authorList>
    </citation>
    <scope>NUCLEOTIDE SEQUENCE [LARGE SCALE GENOMIC DNA]</scope>
    <source>
        <strain evidence="9">cv. XS01</strain>
    </source>
</reference>
<sequence length="370" mass="41461">METIGAISEGQWSSFNGLCSEEADFVAQLLGNCSLPNEMPISFVSPTPDSNDISVEVDGSMMYLSHKNAITHSFPRGNTNYTEDAAIFLPSISHDNYYSCASQQLFVSNNNLMTMDCSIMETKNNGSRVCFLTNNVMEEDDFLDREVSNNSLKSNENVPGDVLEGNNLQLRMVHEIPMPETLREDKFSVPSEMCKKRSRFPGDDQSNRSMKLKKSPKLDNNDYEDNYNENGSTLTLKQRTSSWCSEDESIASLEHSHGVTSTSIPKGGRVLNSNGKTRASRGSATDPQSLYARKRRERINERLRILQGLVPNGTKVDISTMLEEAVQYVKFLQLQIKLLSSDDLWMYAPIAYNGMDIGLDLKIPFPKLQS</sequence>
<feature type="region of interest" description="Disordered" evidence="6">
    <location>
        <begin position="181"/>
        <end position="232"/>
    </location>
</feature>
<evidence type="ECO:0000313" key="8">
    <source>
        <dbReference type="EMBL" id="KZV50554.1"/>
    </source>
</evidence>
<dbReference type="SMART" id="SM00353">
    <property type="entry name" value="HLH"/>
    <property type="match status" value="1"/>
</dbReference>
<organism evidence="8 9">
    <name type="scientific">Dorcoceras hygrometricum</name>
    <dbReference type="NCBI Taxonomy" id="472368"/>
    <lineage>
        <taxon>Eukaryota</taxon>
        <taxon>Viridiplantae</taxon>
        <taxon>Streptophyta</taxon>
        <taxon>Embryophyta</taxon>
        <taxon>Tracheophyta</taxon>
        <taxon>Spermatophyta</taxon>
        <taxon>Magnoliopsida</taxon>
        <taxon>eudicotyledons</taxon>
        <taxon>Gunneridae</taxon>
        <taxon>Pentapetalae</taxon>
        <taxon>asterids</taxon>
        <taxon>lamiids</taxon>
        <taxon>Lamiales</taxon>
        <taxon>Gesneriaceae</taxon>
        <taxon>Didymocarpoideae</taxon>
        <taxon>Trichosporeae</taxon>
        <taxon>Loxocarpinae</taxon>
        <taxon>Dorcoceras</taxon>
    </lineage>
</organism>
<comment type="subcellular location">
    <subcellularLocation>
        <location evidence="1">Nucleus</location>
    </subcellularLocation>
</comment>
<keyword evidence="9" id="KW-1185">Reference proteome</keyword>
<dbReference type="PANTHER" id="PTHR16223">
    <property type="entry name" value="TRANSCRIPTION FACTOR BHLH83-RELATED"/>
    <property type="match status" value="1"/>
</dbReference>
<dbReference type="GO" id="GO:0046983">
    <property type="term" value="F:protein dimerization activity"/>
    <property type="evidence" value="ECO:0007669"/>
    <property type="project" value="InterPro"/>
</dbReference>
<evidence type="ECO:0000256" key="2">
    <source>
        <dbReference type="ARBA" id="ARBA00023015"/>
    </source>
</evidence>
<evidence type="ECO:0000256" key="1">
    <source>
        <dbReference type="ARBA" id="ARBA00004123"/>
    </source>
</evidence>
<evidence type="ECO:0000256" key="6">
    <source>
        <dbReference type="SAM" id="MobiDB-lite"/>
    </source>
</evidence>
<protein>
    <submittedName>
        <fullName evidence="8">Basic helix-loop-helix family protein</fullName>
    </submittedName>
</protein>
<dbReference type="FunFam" id="4.10.280.10:FF:000022">
    <property type="entry name" value="Basic helix-loop-helix transcription factor"/>
    <property type="match status" value="1"/>
</dbReference>
<evidence type="ECO:0000256" key="3">
    <source>
        <dbReference type="ARBA" id="ARBA00023125"/>
    </source>
</evidence>
<keyword evidence="4" id="KW-0804">Transcription</keyword>
<dbReference type="InterPro" id="IPR036638">
    <property type="entry name" value="HLH_DNA-bd_sf"/>
</dbReference>
<dbReference type="PANTHER" id="PTHR16223:SF338">
    <property type="entry name" value="TRANSCRIPTION FACTOR RSL2"/>
    <property type="match status" value="1"/>
</dbReference>
<dbReference type="InterPro" id="IPR011598">
    <property type="entry name" value="bHLH_dom"/>
</dbReference>
<feature type="compositionally biased region" description="Polar residues" evidence="6">
    <location>
        <begin position="271"/>
        <end position="288"/>
    </location>
</feature>
<dbReference type="PROSITE" id="PS50888">
    <property type="entry name" value="BHLH"/>
    <property type="match status" value="1"/>
</dbReference>
<name>A0A2Z7D0M6_9LAMI</name>
<gene>
    <name evidence="8" type="ORF">F511_32555</name>
</gene>
<dbReference type="Pfam" id="PF00010">
    <property type="entry name" value="HLH"/>
    <property type="match status" value="1"/>
</dbReference>
<dbReference type="Gene3D" id="4.10.280.10">
    <property type="entry name" value="Helix-loop-helix DNA-binding domain"/>
    <property type="match status" value="1"/>
</dbReference>
<proteinExistence type="predicted"/>
<dbReference type="OrthoDB" id="651283at2759"/>
<dbReference type="GO" id="GO:0048766">
    <property type="term" value="P:root hair initiation"/>
    <property type="evidence" value="ECO:0007669"/>
    <property type="project" value="UniProtKB-ARBA"/>
</dbReference>
<dbReference type="GO" id="GO:0000978">
    <property type="term" value="F:RNA polymerase II cis-regulatory region sequence-specific DNA binding"/>
    <property type="evidence" value="ECO:0007669"/>
    <property type="project" value="TreeGrafter"/>
</dbReference>
<keyword evidence="2" id="KW-0805">Transcription regulation</keyword>
<accession>A0A2Z7D0M6</accession>
<evidence type="ECO:0000313" key="9">
    <source>
        <dbReference type="Proteomes" id="UP000250235"/>
    </source>
</evidence>
<dbReference type="CDD" id="cd11454">
    <property type="entry name" value="bHLH_AtIND_like"/>
    <property type="match status" value="1"/>
</dbReference>
<dbReference type="GO" id="GO:0005634">
    <property type="term" value="C:nucleus"/>
    <property type="evidence" value="ECO:0007669"/>
    <property type="project" value="UniProtKB-SubCell"/>
</dbReference>
<dbReference type="AlphaFoldDB" id="A0A2Z7D0M6"/>
<dbReference type="InterPro" id="IPR045843">
    <property type="entry name" value="IND-like"/>
</dbReference>